<comment type="caution">
    <text evidence="1">The sequence shown here is derived from an EMBL/GenBank/DDBJ whole genome shotgun (WGS) entry which is preliminary data.</text>
</comment>
<evidence type="ECO:0000313" key="1">
    <source>
        <dbReference type="EMBL" id="EYB81303.1"/>
    </source>
</evidence>
<name>A0A016RSJ5_9BILA</name>
<gene>
    <name evidence="1" type="primary">Acey_s0387.g468</name>
    <name evidence="1" type="ORF">Y032_0387g468</name>
</gene>
<proteinExistence type="predicted"/>
<dbReference type="Proteomes" id="UP000024635">
    <property type="component" value="Unassembled WGS sequence"/>
</dbReference>
<organism evidence="1 2">
    <name type="scientific">Ancylostoma ceylanicum</name>
    <dbReference type="NCBI Taxonomy" id="53326"/>
    <lineage>
        <taxon>Eukaryota</taxon>
        <taxon>Metazoa</taxon>
        <taxon>Ecdysozoa</taxon>
        <taxon>Nematoda</taxon>
        <taxon>Chromadorea</taxon>
        <taxon>Rhabditida</taxon>
        <taxon>Rhabditina</taxon>
        <taxon>Rhabditomorpha</taxon>
        <taxon>Strongyloidea</taxon>
        <taxon>Ancylostomatidae</taxon>
        <taxon>Ancylostomatinae</taxon>
        <taxon>Ancylostoma</taxon>
    </lineage>
</organism>
<dbReference type="AlphaFoldDB" id="A0A016RSJ5"/>
<evidence type="ECO:0000313" key="2">
    <source>
        <dbReference type="Proteomes" id="UP000024635"/>
    </source>
</evidence>
<protein>
    <submittedName>
        <fullName evidence="1">Uncharacterized protein</fullName>
    </submittedName>
</protein>
<keyword evidence="2" id="KW-1185">Reference proteome</keyword>
<sequence length="71" mass="8452">MLKFLLEPNHKQHRVERKGGNIDQQLDYAFKYPEWNRLKDVGFCSSRKQFLTTLQEYMKSSLGKKVENTTT</sequence>
<reference evidence="2" key="1">
    <citation type="journal article" date="2015" name="Nat. Genet.">
        <title>The genome and transcriptome of the zoonotic hookworm Ancylostoma ceylanicum identify infection-specific gene families.</title>
        <authorList>
            <person name="Schwarz E.M."/>
            <person name="Hu Y."/>
            <person name="Antoshechkin I."/>
            <person name="Miller M.M."/>
            <person name="Sternberg P.W."/>
            <person name="Aroian R.V."/>
        </authorList>
    </citation>
    <scope>NUCLEOTIDE SEQUENCE</scope>
    <source>
        <strain evidence="2">HY135</strain>
    </source>
</reference>
<accession>A0A016RSJ5</accession>
<dbReference type="EMBL" id="JARK01001723">
    <property type="protein sequence ID" value="EYB81303.1"/>
    <property type="molecule type" value="Genomic_DNA"/>
</dbReference>